<dbReference type="InterPro" id="IPR052448">
    <property type="entry name" value="DnaJ_C16_autophagy_reg"/>
</dbReference>
<keyword evidence="6" id="KW-0472">Membrane</keyword>
<evidence type="ECO:0000256" key="4">
    <source>
        <dbReference type="ARBA" id="ARBA00035002"/>
    </source>
</evidence>
<comment type="subcellular location">
    <subcellularLocation>
        <location evidence="1">Endoplasmic reticulum membrane</location>
        <topology evidence="1">Single-pass type IV membrane protein</topology>
    </subcellularLocation>
</comment>
<dbReference type="SMART" id="SM00271">
    <property type="entry name" value="DnaJ"/>
    <property type="match status" value="1"/>
</dbReference>
<dbReference type="GO" id="GO:0005789">
    <property type="term" value="C:endoplasmic reticulum membrane"/>
    <property type="evidence" value="ECO:0007669"/>
    <property type="project" value="UniProtKB-SubCell"/>
</dbReference>
<dbReference type="Pfam" id="PF00085">
    <property type="entry name" value="Thioredoxin"/>
    <property type="match status" value="1"/>
</dbReference>
<dbReference type="GO" id="GO:0006914">
    <property type="term" value="P:autophagy"/>
    <property type="evidence" value="ECO:0007669"/>
    <property type="project" value="UniProtKB-KW"/>
</dbReference>
<name>A0A7G3AIT4_LUTLO</name>
<keyword evidence="6" id="KW-1133">Transmembrane helix</keyword>
<organism evidence="9">
    <name type="scientific">Lutzomyia longipalpis</name>
    <name type="common">Sand fly</name>
    <dbReference type="NCBI Taxonomy" id="7200"/>
    <lineage>
        <taxon>Eukaryota</taxon>
        <taxon>Metazoa</taxon>
        <taxon>Ecdysozoa</taxon>
        <taxon>Arthropoda</taxon>
        <taxon>Hexapoda</taxon>
        <taxon>Insecta</taxon>
        <taxon>Pterygota</taxon>
        <taxon>Neoptera</taxon>
        <taxon>Endopterygota</taxon>
        <taxon>Diptera</taxon>
        <taxon>Nematocera</taxon>
        <taxon>Psychodoidea</taxon>
        <taxon>Psychodidae</taxon>
        <taxon>Lutzomyia</taxon>
        <taxon>Lutzomyia</taxon>
    </lineage>
</organism>
<accession>A0A7G3AIT4</accession>
<feature type="domain" description="J" evidence="8">
    <location>
        <begin position="27"/>
        <end position="91"/>
    </location>
</feature>
<protein>
    <recommendedName>
        <fullName evidence="2">DnaJ homolog subfamily C member 16</fullName>
    </recommendedName>
    <alternativeName>
        <fullName evidence="5">Endoplasmic reticulum DNA J domain-containing protein 8</fullName>
    </alternativeName>
</protein>
<feature type="signal peptide" evidence="7">
    <location>
        <begin position="1"/>
        <end position="21"/>
    </location>
</feature>
<dbReference type="PRINTS" id="PR00625">
    <property type="entry name" value="JDOMAIN"/>
</dbReference>
<sequence>MRWSACFQVIFLIIVLFTVAGTANLGDPYKILGVGRHATLQEIRRAYKQLAKEWHPDKSNDPEAEKKFVEIKQAYELLADTERRKAYDLHGITNEDAAMFRESHDYTQYGRFSPDPFEEFFGHRFHFDQDISLFHKLSITTKYFETNILPKSLTTPHLLMFYSDWCFACMKAAGAFKKLIDVLEPLGTSFATINSGHENGLVRKLNVHSIPCIVLVLDGRFCVYRGSVFGVRRIVEFLRHKLPYKLVPTVKDDNVHGFLSGWNDNRVRALVMEPRAQPRLRYLLSAFHFRFRVAFAFVELNSPSSEGIKERYKVHPNLDTVLIFNEDSTRPVASVSMADIPLQTLNNVISANQYLALPRLSSQGMLEGVCPTEWNRPRKRLCVILVTENTNSHDNARQSLRRIALESSYNPERVRFAYIYKEKQSEFINALVRKDDQETLLRVVIIWRRDTKHIKYEWVDEARLHIHQMDNDSADPNYNHTKQKLDDTIQRLLRASEALSYEAEVKDLLDEHAQGLVSRIFNKIFLTMEYLADNLGREHILPAISVLGTVGFILGVGYLMAYLVRQEEENIKKQQKSNSVNNNNGNAKSQSTYVPELRLHELRAEKYNGLVRLLKPGCRTIVLVTDLQSRSKLIPGYHKAVWPYRKNKTLMFAHMLIEKGLTWYTELLRLSLTESRDLKINPRNCIGTVIALNGHRKYFCMYHAKHPETNRGAKRMLKMTRQLSNNYRDPEAGSFLAMDSESDSSVSTESEPRILLEENLLDGLSNWLDRLFEGTTHRYYINYWPDFPTK</sequence>
<evidence type="ECO:0000256" key="1">
    <source>
        <dbReference type="ARBA" id="ARBA00004163"/>
    </source>
</evidence>
<evidence type="ECO:0000256" key="5">
    <source>
        <dbReference type="ARBA" id="ARBA00035043"/>
    </source>
</evidence>
<evidence type="ECO:0000256" key="2">
    <source>
        <dbReference type="ARBA" id="ARBA00020921"/>
    </source>
</evidence>
<keyword evidence="7" id="KW-0732">Signal</keyword>
<dbReference type="InterPro" id="IPR001623">
    <property type="entry name" value="DnaJ_domain"/>
</dbReference>
<reference evidence="9" key="1">
    <citation type="journal article" date="2020" name="BMC">
        <title>Leishmania infection induces a limited differential gene expression in the sand fly midgut.</title>
        <authorList>
            <person name="Coutinho-Abreu I.V."/>
            <person name="Serafim T.D."/>
            <person name="Meneses C."/>
            <person name="Kamhawi S."/>
            <person name="Oliveira F."/>
            <person name="Valenzuela J.G."/>
        </authorList>
    </citation>
    <scope>NUCLEOTIDE SEQUENCE</scope>
    <source>
        <strain evidence="9">Jacobina</strain>
        <tissue evidence="9">Midgut</tissue>
    </source>
</reference>
<dbReference type="PROSITE" id="PS50076">
    <property type="entry name" value="DNAJ_2"/>
    <property type="match status" value="1"/>
</dbReference>
<dbReference type="EMBL" id="GITU01002510">
    <property type="protein sequence ID" value="MBC1171213.1"/>
    <property type="molecule type" value="Transcribed_RNA"/>
</dbReference>
<dbReference type="InterPro" id="IPR036249">
    <property type="entry name" value="Thioredoxin-like_sf"/>
</dbReference>
<evidence type="ECO:0000256" key="3">
    <source>
        <dbReference type="ARBA" id="ARBA00023006"/>
    </source>
</evidence>
<evidence type="ECO:0000313" key="9">
    <source>
        <dbReference type="EMBL" id="MBC1171213.1"/>
    </source>
</evidence>
<proteinExistence type="predicted"/>
<dbReference type="InterPro" id="IPR036869">
    <property type="entry name" value="J_dom_sf"/>
</dbReference>
<dbReference type="InterPro" id="IPR013766">
    <property type="entry name" value="Thioredoxin_domain"/>
</dbReference>
<dbReference type="PROSITE" id="PS00636">
    <property type="entry name" value="DNAJ_1"/>
    <property type="match status" value="1"/>
</dbReference>
<dbReference type="SUPFAM" id="SSF52833">
    <property type="entry name" value="Thioredoxin-like"/>
    <property type="match status" value="1"/>
</dbReference>
<dbReference type="PANTHER" id="PTHR44303:SF2">
    <property type="entry name" value="DNAJ HOMOLOG SUBFAMILY C MEMBER 16"/>
    <property type="match status" value="1"/>
</dbReference>
<evidence type="ECO:0000256" key="6">
    <source>
        <dbReference type="SAM" id="Phobius"/>
    </source>
</evidence>
<dbReference type="Gene3D" id="3.40.30.10">
    <property type="entry name" value="Glutaredoxin"/>
    <property type="match status" value="1"/>
</dbReference>
<dbReference type="InterPro" id="IPR018253">
    <property type="entry name" value="DnaJ_domain_CS"/>
</dbReference>
<keyword evidence="3" id="KW-0072">Autophagy</keyword>
<dbReference type="PANTHER" id="PTHR44303">
    <property type="entry name" value="DNAJ HOMOLOG SUBFAMILY C MEMBER 16"/>
    <property type="match status" value="1"/>
</dbReference>
<dbReference type="AlphaFoldDB" id="A0A7G3AIT4"/>
<dbReference type="VEuPathDB" id="VectorBase:LLONM1_004446"/>
<evidence type="ECO:0000259" key="8">
    <source>
        <dbReference type="PROSITE" id="PS50076"/>
    </source>
</evidence>
<feature type="chain" id="PRO_5028851001" description="DnaJ homolog subfamily C member 16" evidence="7">
    <location>
        <begin position="22"/>
        <end position="790"/>
    </location>
</feature>
<dbReference type="CDD" id="cd06257">
    <property type="entry name" value="DnaJ"/>
    <property type="match status" value="1"/>
</dbReference>
<feature type="transmembrane region" description="Helical" evidence="6">
    <location>
        <begin position="540"/>
        <end position="564"/>
    </location>
</feature>
<dbReference type="SUPFAM" id="SSF46565">
    <property type="entry name" value="Chaperone J-domain"/>
    <property type="match status" value="1"/>
</dbReference>
<dbReference type="Pfam" id="PF00226">
    <property type="entry name" value="DnaJ"/>
    <property type="match status" value="1"/>
</dbReference>
<evidence type="ECO:0000256" key="7">
    <source>
        <dbReference type="SAM" id="SignalP"/>
    </source>
</evidence>
<keyword evidence="6" id="KW-0812">Transmembrane</keyword>
<dbReference type="Gene3D" id="1.10.287.110">
    <property type="entry name" value="DnaJ domain"/>
    <property type="match status" value="1"/>
</dbReference>
<comment type="function">
    <text evidence="4">Plays an important role in regulating the size of autophagosomes during the formation process.</text>
</comment>